<dbReference type="EMBL" id="CP042469">
    <property type="protein sequence ID" value="QOX65034.1"/>
    <property type="molecule type" value="Genomic_DNA"/>
</dbReference>
<organism evidence="1 2">
    <name type="scientific">Anoxybacterium hadale</name>
    <dbReference type="NCBI Taxonomy" id="3408580"/>
    <lineage>
        <taxon>Bacteria</taxon>
        <taxon>Bacillati</taxon>
        <taxon>Bacillota</taxon>
        <taxon>Clostridia</taxon>
        <taxon>Peptostreptococcales</taxon>
        <taxon>Anaerovoracaceae</taxon>
        <taxon>Anoxybacterium</taxon>
    </lineage>
</organism>
<keyword evidence="1" id="KW-0378">Hydrolase</keyword>
<accession>A0ACD1AFG9</accession>
<dbReference type="Proteomes" id="UP000594014">
    <property type="component" value="Chromosome"/>
</dbReference>
<reference evidence="1" key="1">
    <citation type="submission" date="2019-08" db="EMBL/GenBank/DDBJ databases">
        <title>Genome sequence of Clostridiales bacterium MT110.</title>
        <authorList>
            <person name="Cao J."/>
        </authorList>
    </citation>
    <scope>NUCLEOTIDE SEQUENCE</scope>
    <source>
        <strain evidence="1">MT110</strain>
    </source>
</reference>
<proteinExistence type="predicted"/>
<dbReference type="EC" id="3.4.22.71" evidence="1"/>
<evidence type="ECO:0000313" key="2">
    <source>
        <dbReference type="Proteomes" id="UP000594014"/>
    </source>
</evidence>
<gene>
    <name evidence="1" type="primary">srtB</name>
    <name evidence="1" type="ORF">FRZ06_17635</name>
</gene>
<evidence type="ECO:0000313" key="1">
    <source>
        <dbReference type="EMBL" id="QOX65034.1"/>
    </source>
</evidence>
<sequence>MNSQYRKEQIGLGKKRKYVLPVFFLVVFAVSSLLLLQQFTDEFGYRAMQERLKAQTEKEQENAGEGLGSKDEAGGDDGSGRAILPRYREIYENNREFAGWISIADTTIDYPVMKPETDNDYYLTHSPEGRKSKYGAIYLDVKSDLNNEKTNYLIYGHYFRDGSMFGSLQNYKEENYFTEHPYIKFDTIYEEGTYEILAVFLSKVYQKNQDVFKYYQYTDITTQKDFETYVSEVKKLALYDTGVDAEYGDSLITLSTCDYWTENGRIAVVARKVTKK</sequence>
<name>A0ACD1AFG9_9FIRM</name>
<keyword evidence="2" id="KW-1185">Reference proteome</keyword>
<protein>
    <submittedName>
        <fullName evidence="1">Class B sortase</fullName>
        <ecNumber evidence="1">3.4.22.71</ecNumber>
    </submittedName>
</protein>